<evidence type="ECO:0000313" key="2">
    <source>
        <dbReference type="EMBL" id="MBF4160900.1"/>
    </source>
</evidence>
<evidence type="ECO:0000313" key="3">
    <source>
        <dbReference type="Proteomes" id="UP000656804"/>
    </source>
</evidence>
<dbReference type="AlphaFoldDB" id="A0A930UXJ3"/>
<accession>A0A930UXJ3</accession>
<gene>
    <name evidence="2" type="ORF">ISG29_04305</name>
</gene>
<dbReference type="RefSeq" id="WP_194502067.1">
    <property type="nucleotide sequence ID" value="NZ_JADIVZ010000001.1"/>
</dbReference>
<feature type="region of interest" description="Disordered" evidence="1">
    <location>
        <begin position="38"/>
        <end position="57"/>
    </location>
</feature>
<comment type="caution">
    <text evidence="2">The sequence shown here is derived from an EMBL/GenBank/DDBJ whole genome shotgun (WGS) entry which is preliminary data.</text>
</comment>
<feature type="region of interest" description="Disordered" evidence="1">
    <location>
        <begin position="205"/>
        <end position="231"/>
    </location>
</feature>
<dbReference type="Proteomes" id="UP000656804">
    <property type="component" value="Unassembled WGS sequence"/>
</dbReference>
<organism evidence="2 3">
    <name type="scientific">Nocardioides acrostichi</name>
    <dbReference type="NCBI Taxonomy" id="2784339"/>
    <lineage>
        <taxon>Bacteria</taxon>
        <taxon>Bacillati</taxon>
        <taxon>Actinomycetota</taxon>
        <taxon>Actinomycetes</taxon>
        <taxon>Propionibacteriales</taxon>
        <taxon>Nocardioidaceae</taxon>
        <taxon>Nocardioides</taxon>
    </lineage>
</organism>
<evidence type="ECO:0000256" key="1">
    <source>
        <dbReference type="SAM" id="MobiDB-lite"/>
    </source>
</evidence>
<sequence>MLPSPREGAGTELRLRVGRALVVVVTVLLMGVAGGCSSDEDAGPAGRGHQDAGTQATHRDVRTHVVVGQVTGLLKRQQREQVAGRVAAVVDRWWEASFVGVDYPHRRFRSSFPGFTPGARDQAFAQRDVMTARRIGSRIDGLHALRRRVAVDVLAVGGRPRSATARVRMDLQTTGGLEQRIRVQGQLFLTLSKGWKVFGFDVTQQPMPRHQSTPEKAHKKAQGNDSRKGRR</sequence>
<reference evidence="2" key="1">
    <citation type="submission" date="2020-11" db="EMBL/GenBank/DDBJ databases">
        <title>Nocardioides sp. CBS4Y-1, whole genome shotgun sequence.</title>
        <authorList>
            <person name="Tuo L."/>
        </authorList>
    </citation>
    <scope>NUCLEOTIDE SEQUENCE</scope>
    <source>
        <strain evidence="2">CBS4Y-1</strain>
    </source>
</reference>
<protein>
    <submittedName>
        <fullName evidence="2">Uncharacterized protein</fullName>
    </submittedName>
</protein>
<proteinExistence type="predicted"/>
<dbReference type="EMBL" id="JADIVZ010000001">
    <property type="protein sequence ID" value="MBF4160900.1"/>
    <property type="molecule type" value="Genomic_DNA"/>
</dbReference>
<name>A0A930UXJ3_9ACTN</name>
<keyword evidence="3" id="KW-1185">Reference proteome</keyword>